<accession>A0A2C5X6H8</accession>
<proteinExistence type="predicted"/>
<evidence type="ECO:0000313" key="7">
    <source>
        <dbReference type="EMBL" id="PHH53331.1"/>
    </source>
</evidence>
<reference evidence="7 8" key="2">
    <citation type="journal article" date="2013" name="IMA Fungus">
        <title>IMA Genome-F 1: Ceratocystis fimbriata: Draft nuclear genome sequence for the plant pathogen, Ceratocystis fimbriata.</title>
        <authorList>
            <person name="Wilken P.M."/>
            <person name="Steenkamp E.T."/>
            <person name="Wingfield M.J."/>
            <person name="de Beer Z.W."/>
            <person name="Wingfield B.D."/>
        </authorList>
    </citation>
    <scope>NUCLEOTIDE SEQUENCE [LARGE SCALE GENOMIC DNA]</scope>
    <source>
        <strain evidence="7 8">CBS 114723</strain>
    </source>
</reference>
<reference evidence="7 8" key="1">
    <citation type="journal article" date="2013" name="Fungal Biol.">
        <title>Analysis of microsatellite markers in the genome of the plant pathogen Ceratocystis fimbriata.</title>
        <authorList>
            <person name="Simpson M.C."/>
            <person name="Wilken P.M."/>
            <person name="Coetzee M.P."/>
            <person name="Wingfield M.J."/>
            <person name="Wingfield B.D."/>
        </authorList>
    </citation>
    <scope>NUCLEOTIDE SEQUENCE [LARGE SCALE GENOMIC DNA]</scope>
    <source>
        <strain evidence="7 8">CBS 114723</strain>
    </source>
</reference>
<evidence type="ECO:0000256" key="4">
    <source>
        <dbReference type="ARBA" id="ARBA00023136"/>
    </source>
</evidence>
<evidence type="ECO:0000256" key="3">
    <source>
        <dbReference type="ARBA" id="ARBA00022989"/>
    </source>
</evidence>
<dbReference type="Pfam" id="PF03124">
    <property type="entry name" value="EXS"/>
    <property type="match status" value="1"/>
</dbReference>
<keyword evidence="8" id="KW-1185">Reference proteome</keyword>
<evidence type="ECO:0000256" key="1">
    <source>
        <dbReference type="ARBA" id="ARBA00004141"/>
    </source>
</evidence>
<evidence type="ECO:0000256" key="5">
    <source>
        <dbReference type="SAM" id="Phobius"/>
    </source>
</evidence>
<keyword evidence="2 5" id="KW-0812">Transmembrane</keyword>
<dbReference type="PANTHER" id="PTHR10783">
    <property type="entry name" value="XENOTROPIC AND POLYTROPIC RETROVIRUS RECEPTOR 1-RELATED"/>
    <property type="match status" value="1"/>
</dbReference>
<dbReference type="PANTHER" id="PTHR10783:SF46">
    <property type="entry name" value="PROTEIN ERD1 HOMOLOG 2"/>
    <property type="match status" value="1"/>
</dbReference>
<dbReference type="PROSITE" id="PS51380">
    <property type="entry name" value="EXS"/>
    <property type="match status" value="1"/>
</dbReference>
<feature type="domain" description="EXS" evidence="6">
    <location>
        <begin position="205"/>
        <end position="411"/>
    </location>
</feature>
<dbReference type="EMBL" id="APWK03000045">
    <property type="protein sequence ID" value="PHH53331.1"/>
    <property type="molecule type" value="Genomic_DNA"/>
</dbReference>
<dbReference type="OrthoDB" id="2159384at2759"/>
<dbReference type="GO" id="GO:0016020">
    <property type="term" value="C:membrane"/>
    <property type="evidence" value="ECO:0007669"/>
    <property type="project" value="UniProtKB-SubCell"/>
</dbReference>
<evidence type="ECO:0000313" key="8">
    <source>
        <dbReference type="Proteomes" id="UP000222788"/>
    </source>
</evidence>
<comment type="caution">
    <text evidence="7">The sequence shown here is derived from an EMBL/GenBank/DDBJ whole genome shotgun (WGS) entry which is preliminary data.</text>
</comment>
<feature type="transmembrane region" description="Helical" evidence="5">
    <location>
        <begin position="117"/>
        <end position="137"/>
    </location>
</feature>
<sequence>MADDLSQEIEAEAVALETAAFGWINIVLPLPYRIGLIVVLGAWAWGANLHYLSLLNIDVPRLIHYPPRPSRSLSTDLPHHASTYRFATALSIMTFMSLLLFWAVSRGDPERVLIADWIAVSYLGLLAAAFVIPVPQGSRLANSGRRRFLQMLRRVAVGGLAQPQNGKFGDVLLADVLTSYAKVLADVWVCACMFSAWPSATAVPNRACGGDWLGPLVLALPSCIRLRQCLVEYVRVRNGPRREATGWGGQHLANAAKYASAFPVILFSSLQKAEPSYWHYKLWAMAALFNSLYSFWWDVTKDWDLTLLDDDRRVSKEYPWGLRSRRFFQPVGVYYVVIGLDLVLRLTWSVKLSPHLSHVSDYEVSIYALQLAEVFRRFAWIFVRVETEWIRTLNSPDLGARELPIKRDDDS</sequence>
<evidence type="ECO:0000259" key="6">
    <source>
        <dbReference type="PROSITE" id="PS51380"/>
    </source>
</evidence>
<dbReference type="STRING" id="1035309.A0A2C5X6H8"/>
<gene>
    <name evidence="7" type="primary">erd1</name>
    <name evidence="7" type="ORF">CFIMG_002069RA</name>
</gene>
<organism evidence="7 8">
    <name type="scientific">Ceratocystis fimbriata CBS 114723</name>
    <dbReference type="NCBI Taxonomy" id="1035309"/>
    <lineage>
        <taxon>Eukaryota</taxon>
        <taxon>Fungi</taxon>
        <taxon>Dikarya</taxon>
        <taxon>Ascomycota</taxon>
        <taxon>Pezizomycotina</taxon>
        <taxon>Sordariomycetes</taxon>
        <taxon>Hypocreomycetidae</taxon>
        <taxon>Microascales</taxon>
        <taxon>Ceratocystidaceae</taxon>
        <taxon>Ceratocystis</taxon>
    </lineage>
</organism>
<feature type="transmembrane region" description="Helical" evidence="5">
    <location>
        <begin position="32"/>
        <end position="52"/>
    </location>
</feature>
<keyword evidence="3 5" id="KW-1133">Transmembrane helix</keyword>
<evidence type="ECO:0000256" key="2">
    <source>
        <dbReference type="ARBA" id="ARBA00022692"/>
    </source>
</evidence>
<name>A0A2C5X6H8_9PEZI</name>
<dbReference type="AlphaFoldDB" id="A0A2C5X6H8"/>
<comment type="subcellular location">
    <subcellularLocation>
        <location evidence="1">Membrane</location>
        <topology evidence="1">Multi-pass membrane protein</topology>
    </subcellularLocation>
</comment>
<keyword evidence="4 5" id="KW-0472">Membrane</keyword>
<dbReference type="GO" id="GO:0005737">
    <property type="term" value="C:cytoplasm"/>
    <property type="evidence" value="ECO:0007669"/>
    <property type="project" value="TreeGrafter"/>
</dbReference>
<feature type="transmembrane region" description="Helical" evidence="5">
    <location>
        <begin position="86"/>
        <end position="105"/>
    </location>
</feature>
<dbReference type="InterPro" id="IPR004342">
    <property type="entry name" value="EXS_C"/>
</dbReference>
<protein>
    <submittedName>
        <fullName evidence="7">Protein ERD1-like protein 1</fullName>
    </submittedName>
</protein>
<dbReference type="Proteomes" id="UP000222788">
    <property type="component" value="Unassembled WGS sequence"/>
</dbReference>